<dbReference type="SUPFAM" id="SSF81383">
    <property type="entry name" value="F-box domain"/>
    <property type="match status" value="1"/>
</dbReference>
<dbReference type="EMBL" id="CP086718">
    <property type="protein sequence ID" value="WOO83774.1"/>
    <property type="molecule type" value="Genomic_DNA"/>
</dbReference>
<sequence length="494" mass="56766">MHEVLDVCAATRAESEYIKGRLHFYFASCHSYHDSAYLKNVARICDDVYQTCSSARSTTYPNWRGVALPFVFYKPTINSLNTPMSELGPRIKGKRKGKRKAKAKAKVTLGPLGKLSAELLSLVLSFLPIKKRARLLLVNSAFYAAIIPILYSHLSIFHQIFDPPMQGRAAAYGAYVEVLDLYDHHEDECHCSRQAQTLARRGICPYLECALPRLRALRLHLDLTGREIHDPHHEPGTTCQATMGIRPDMLILRDVPLFLAEEDDILGPEIMLAQEVIDSAQHLVCVLTSQFTPGHWEGEDTTGHIMRLVGKCTTDLTFVFWTRGSQELFIVHSRGIDATGFWLSNLVVDITDPNLEDCNVTFVNAGSAWFQFAEFLDDRQPDEEDYDVHPEALPSVESQHRRVERWFRSQVEERCLERGFDDEAIWCRQDSIRFITVDEYLAEPAVLDVFDLAELVAWKKDNAWPYWDWDVIWRMEERAEWLRDRIIEEEASTE</sequence>
<protein>
    <recommendedName>
        <fullName evidence="4">F-box domain-containing protein</fullName>
    </recommendedName>
</protein>
<feature type="transmembrane region" description="Helical" evidence="1">
    <location>
        <begin position="135"/>
        <end position="154"/>
    </location>
</feature>
<keyword evidence="3" id="KW-1185">Reference proteome</keyword>
<evidence type="ECO:0008006" key="4">
    <source>
        <dbReference type="Google" id="ProtNLM"/>
    </source>
</evidence>
<proteinExistence type="predicted"/>
<accession>A0AAF1BP12</accession>
<keyword evidence="1" id="KW-0472">Membrane</keyword>
<keyword evidence="1" id="KW-1133">Transmembrane helix</keyword>
<evidence type="ECO:0000256" key="1">
    <source>
        <dbReference type="SAM" id="Phobius"/>
    </source>
</evidence>
<reference evidence="2" key="1">
    <citation type="submission" date="2023-10" db="EMBL/GenBank/DDBJ databases">
        <authorList>
            <person name="Noh H."/>
        </authorList>
    </citation>
    <scope>NUCLEOTIDE SEQUENCE</scope>
    <source>
        <strain evidence="2">DUCC4014</strain>
    </source>
</reference>
<evidence type="ECO:0000313" key="2">
    <source>
        <dbReference type="EMBL" id="WOO83774.1"/>
    </source>
</evidence>
<gene>
    <name evidence="2" type="ORF">LOC62_05G007297</name>
</gene>
<name>A0AAF1BP12_9TREE</name>
<dbReference type="InterPro" id="IPR036047">
    <property type="entry name" value="F-box-like_dom_sf"/>
</dbReference>
<dbReference type="Proteomes" id="UP000827549">
    <property type="component" value="Chromosome 5"/>
</dbReference>
<dbReference type="AlphaFoldDB" id="A0AAF1BP12"/>
<dbReference type="RefSeq" id="XP_062629800.1">
    <property type="nucleotide sequence ID" value="XM_062773816.1"/>
</dbReference>
<evidence type="ECO:0000313" key="3">
    <source>
        <dbReference type="Proteomes" id="UP000827549"/>
    </source>
</evidence>
<keyword evidence="1" id="KW-0812">Transmembrane</keyword>
<organism evidence="2 3">
    <name type="scientific">Vanrija pseudolonga</name>
    <dbReference type="NCBI Taxonomy" id="143232"/>
    <lineage>
        <taxon>Eukaryota</taxon>
        <taxon>Fungi</taxon>
        <taxon>Dikarya</taxon>
        <taxon>Basidiomycota</taxon>
        <taxon>Agaricomycotina</taxon>
        <taxon>Tremellomycetes</taxon>
        <taxon>Trichosporonales</taxon>
        <taxon>Trichosporonaceae</taxon>
        <taxon>Vanrija</taxon>
    </lineage>
</organism>
<dbReference type="GeneID" id="87810470"/>